<dbReference type="InterPro" id="IPR036291">
    <property type="entry name" value="NAD(P)-bd_dom_sf"/>
</dbReference>
<sequence>MPLPNEMRFIDLPSFGSPDVMVVARGPLPKPRPGEILVKVEAAGVNRPDVAQRQGNYPAPKDASPILGLEIAGEVVALGEGVSEYSLGDKVCALANGGGYAEYCAVPAGQALPWPKGYDAVKAAAVPETFFTVWANLFQMAGLTEGESVLIHGGSSGIGTTAIQLAKAFGATVYATAGSKEKCDACEKLGATRAIDYKSEDFTEVIKTETEGQGVDVVLDMIGAAYFEKNLSVLAKDGCLSIIAFLGGAKTDAIDLRPIMVKRLTVTGSTMRPRTADEKRAIRDDLVTEVWPLLEQGDIAPVIHSVLNFDQVAQAHKLMETSSHIGKIVLRIGEGKAA</sequence>
<dbReference type="SUPFAM" id="SSF51735">
    <property type="entry name" value="NAD(P)-binding Rossmann-fold domains"/>
    <property type="match status" value="1"/>
</dbReference>
<dbReference type="InterPro" id="IPR020843">
    <property type="entry name" value="ER"/>
</dbReference>
<dbReference type="AlphaFoldDB" id="A0A7W9Y5L5"/>
<evidence type="ECO:0000313" key="4">
    <source>
        <dbReference type="EMBL" id="MBB6162424.1"/>
    </source>
</evidence>
<dbReference type="Proteomes" id="UP000547879">
    <property type="component" value="Unassembled WGS sequence"/>
</dbReference>
<evidence type="ECO:0000313" key="5">
    <source>
        <dbReference type="Proteomes" id="UP000547879"/>
    </source>
</evidence>
<keyword evidence="1" id="KW-0521">NADP</keyword>
<dbReference type="InterPro" id="IPR013149">
    <property type="entry name" value="ADH-like_C"/>
</dbReference>
<dbReference type="InterPro" id="IPR014189">
    <property type="entry name" value="Quinone_OxRdtase_PIG3"/>
</dbReference>
<dbReference type="InterPro" id="IPR013154">
    <property type="entry name" value="ADH-like_N"/>
</dbReference>
<dbReference type="Pfam" id="PF08240">
    <property type="entry name" value="ADH_N"/>
    <property type="match status" value="1"/>
</dbReference>
<dbReference type="PANTHER" id="PTHR48106:SF8">
    <property type="entry name" value="OS02G0805600 PROTEIN"/>
    <property type="match status" value="1"/>
</dbReference>
<keyword evidence="2" id="KW-0560">Oxidoreductase</keyword>
<dbReference type="GO" id="GO:0016651">
    <property type="term" value="F:oxidoreductase activity, acting on NAD(P)H"/>
    <property type="evidence" value="ECO:0007669"/>
    <property type="project" value="TreeGrafter"/>
</dbReference>
<dbReference type="CDD" id="cd05276">
    <property type="entry name" value="p53_inducible_oxidoreductase"/>
    <property type="match status" value="1"/>
</dbReference>
<dbReference type="GO" id="GO:0070402">
    <property type="term" value="F:NADPH binding"/>
    <property type="evidence" value="ECO:0007669"/>
    <property type="project" value="TreeGrafter"/>
</dbReference>
<reference evidence="4 5" key="1">
    <citation type="submission" date="2020-08" db="EMBL/GenBank/DDBJ databases">
        <title>Genomic Encyclopedia of Type Strains, Phase IV (KMG-IV): sequencing the most valuable type-strain genomes for metagenomic binning, comparative biology and taxonomic classification.</title>
        <authorList>
            <person name="Goeker M."/>
        </authorList>
    </citation>
    <scope>NUCLEOTIDE SEQUENCE [LARGE SCALE GENOMIC DNA]</scope>
    <source>
        <strain evidence="4 5">DSM 100734</strain>
    </source>
</reference>
<gene>
    <name evidence="4" type="ORF">HNQ72_002242</name>
</gene>
<comment type="caution">
    <text evidence="4">The sequence shown here is derived from an EMBL/GenBank/DDBJ whole genome shotgun (WGS) entry which is preliminary data.</text>
</comment>
<dbReference type="EMBL" id="JACHEG010000002">
    <property type="protein sequence ID" value="MBB6162424.1"/>
    <property type="molecule type" value="Genomic_DNA"/>
</dbReference>
<accession>A0A7W9Y5L5</accession>
<dbReference type="SMART" id="SM00829">
    <property type="entry name" value="PKS_ER"/>
    <property type="match status" value="1"/>
</dbReference>
<dbReference type="RefSeq" id="WP_183992299.1">
    <property type="nucleotide sequence ID" value="NZ_BMHW01000002.1"/>
</dbReference>
<dbReference type="NCBIfam" id="TIGR02824">
    <property type="entry name" value="quinone_pig3"/>
    <property type="match status" value="1"/>
</dbReference>
<dbReference type="Pfam" id="PF00107">
    <property type="entry name" value="ADH_zinc_N"/>
    <property type="match status" value="1"/>
</dbReference>
<feature type="domain" description="Enoyl reductase (ER)" evidence="3">
    <location>
        <begin position="16"/>
        <end position="330"/>
    </location>
</feature>
<dbReference type="SUPFAM" id="SSF50129">
    <property type="entry name" value="GroES-like"/>
    <property type="match status" value="1"/>
</dbReference>
<name>A0A7W9Y5L5_9HYPH</name>
<protein>
    <submittedName>
        <fullName evidence="4">Putative PIG3 family NAD(P)H quinone oxidoreductase</fullName>
    </submittedName>
</protein>
<proteinExistence type="predicted"/>
<dbReference type="InterPro" id="IPR011032">
    <property type="entry name" value="GroES-like_sf"/>
</dbReference>
<dbReference type="PANTHER" id="PTHR48106">
    <property type="entry name" value="QUINONE OXIDOREDUCTASE PIG3-RELATED"/>
    <property type="match status" value="1"/>
</dbReference>
<keyword evidence="5" id="KW-1185">Reference proteome</keyword>
<evidence type="ECO:0000259" key="3">
    <source>
        <dbReference type="SMART" id="SM00829"/>
    </source>
</evidence>
<organism evidence="4 5">
    <name type="scientific">Rhizobium wenxiniae</name>
    <dbReference type="NCBI Taxonomy" id="1737357"/>
    <lineage>
        <taxon>Bacteria</taxon>
        <taxon>Pseudomonadati</taxon>
        <taxon>Pseudomonadota</taxon>
        <taxon>Alphaproteobacteria</taxon>
        <taxon>Hyphomicrobiales</taxon>
        <taxon>Rhizobiaceae</taxon>
        <taxon>Rhizobium/Agrobacterium group</taxon>
        <taxon>Rhizobium</taxon>
    </lineage>
</organism>
<dbReference type="Gene3D" id="3.90.180.10">
    <property type="entry name" value="Medium-chain alcohol dehydrogenases, catalytic domain"/>
    <property type="match status" value="1"/>
</dbReference>
<evidence type="ECO:0000256" key="1">
    <source>
        <dbReference type="ARBA" id="ARBA00022857"/>
    </source>
</evidence>
<evidence type="ECO:0000256" key="2">
    <source>
        <dbReference type="ARBA" id="ARBA00023002"/>
    </source>
</evidence>
<dbReference type="Gene3D" id="3.40.50.720">
    <property type="entry name" value="NAD(P)-binding Rossmann-like Domain"/>
    <property type="match status" value="1"/>
</dbReference>